<name>A0A0S2TGC7_9GAMM</name>
<protein>
    <submittedName>
        <fullName evidence="1">Uncharacterized protein</fullName>
    </submittedName>
</protein>
<evidence type="ECO:0000313" key="1">
    <source>
        <dbReference type="EMBL" id="ALP54219.1"/>
    </source>
</evidence>
<keyword evidence="2" id="KW-1185">Reference proteome</keyword>
<dbReference type="EMBL" id="CP013099">
    <property type="protein sequence ID" value="ALP54219.1"/>
    <property type="molecule type" value="Genomic_DNA"/>
</dbReference>
<accession>A0A0S2TGC7</accession>
<dbReference type="KEGG" id="tee:Tel_14320"/>
<dbReference type="STRING" id="1748243.Tel_14320"/>
<proteinExistence type="predicted"/>
<evidence type="ECO:0000313" key="2">
    <source>
        <dbReference type="Proteomes" id="UP000055136"/>
    </source>
</evidence>
<dbReference type="Proteomes" id="UP000055136">
    <property type="component" value="Chromosome"/>
</dbReference>
<sequence>MRTTSLKAINDTSFWDQRRNKIFSRKGGWKIGKAVLNHGYSMMDDLVGNVSYMQVMMLNSLGKLPDRRLADWMEAFHICLSWPDPRIWCNHIGALGAEMKVSAVAATSSGNMAMESRAYGSHTLIDGVNFIQNALKEYKSGVSVEELVKAASQRVGATPVITGYARPIAKGDERVGAMEKVTEELGFEIGEHLALAYKVEEYLNDHFSESMNINGYVSAFLSDIGFTAEQVYISCSTLVASGVTACYLDANARTPGSFLPLKCDDINYEGKEHRSVPEQTA</sequence>
<gene>
    <name evidence="1" type="ORF">Tel_14320</name>
</gene>
<dbReference type="AlphaFoldDB" id="A0A0S2TGC7"/>
<reference evidence="1" key="1">
    <citation type="submission" date="2015-10" db="EMBL/GenBank/DDBJ databases">
        <title>Description of Candidatus Tenderia electrophaga gen. nov, sp. nov., an Uncultivated Electroautotroph from a Biocathode Enrichment.</title>
        <authorList>
            <person name="Eddie B.J."/>
            <person name="Malanoski A.P."/>
            <person name="Wang Z."/>
            <person name="Hall R.J."/>
            <person name="Oh S.D."/>
            <person name="Heiner C."/>
            <person name="Lin B."/>
            <person name="Strycharz-Glaven S.M."/>
        </authorList>
    </citation>
    <scope>NUCLEOTIDE SEQUENCE [LARGE SCALE GENOMIC DNA]</scope>
    <source>
        <strain evidence="1">NRL1</strain>
    </source>
</reference>
<organism evidence="1 2">
    <name type="scientific">Candidatus Tenderia electrophaga</name>
    <dbReference type="NCBI Taxonomy" id="1748243"/>
    <lineage>
        <taxon>Bacteria</taxon>
        <taxon>Pseudomonadati</taxon>
        <taxon>Pseudomonadota</taxon>
        <taxon>Gammaproteobacteria</taxon>
        <taxon>Candidatus Tenderiales</taxon>
        <taxon>Candidatus Tenderiaceae</taxon>
        <taxon>Candidatus Tenderia</taxon>
    </lineage>
</organism>